<evidence type="ECO:0000256" key="1">
    <source>
        <dbReference type="ARBA" id="ARBA00004651"/>
    </source>
</evidence>
<keyword evidence="13" id="KW-1185">Reference proteome</keyword>
<dbReference type="Proteomes" id="UP000801492">
    <property type="component" value="Unassembled WGS sequence"/>
</dbReference>
<comment type="similarity">
    <text evidence="2 8">Belongs to the anoctamin family.</text>
</comment>
<dbReference type="GO" id="GO:0005254">
    <property type="term" value="F:chloride channel activity"/>
    <property type="evidence" value="ECO:0007669"/>
    <property type="project" value="TreeGrafter"/>
</dbReference>
<feature type="compositionally biased region" description="Polar residues" evidence="9">
    <location>
        <begin position="1"/>
        <end position="13"/>
    </location>
</feature>
<evidence type="ECO:0000256" key="8">
    <source>
        <dbReference type="RuleBase" id="RU280814"/>
    </source>
</evidence>
<feature type="compositionally biased region" description="Basic and acidic residues" evidence="9">
    <location>
        <begin position="189"/>
        <end position="198"/>
    </location>
</feature>
<evidence type="ECO:0000259" key="11">
    <source>
        <dbReference type="Pfam" id="PF16178"/>
    </source>
</evidence>
<dbReference type="PANTHER" id="PTHR12308:SF84">
    <property type="entry name" value="ANOCTAMIN"/>
    <property type="match status" value="1"/>
</dbReference>
<evidence type="ECO:0000313" key="12">
    <source>
        <dbReference type="EMBL" id="KAF2897282.1"/>
    </source>
</evidence>
<dbReference type="InterPro" id="IPR032394">
    <property type="entry name" value="Anoct_dimer"/>
</dbReference>
<comment type="subcellular location">
    <subcellularLocation>
        <location evidence="1">Cell membrane</location>
        <topology evidence="1">Multi-pass membrane protein</topology>
    </subcellularLocation>
    <subcellularLocation>
        <location evidence="8">Membrane</location>
        <topology evidence="8">Multi-pass membrane protein</topology>
    </subcellularLocation>
</comment>
<feature type="transmembrane region" description="Helical" evidence="8">
    <location>
        <begin position="836"/>
        <end position="860"/>
    </location>
</feature>
<gene>
    <name evidence="12" type="ORF">ILUMI_08893</name>
</gene>
<dbReference type="Pfam" id="PF04547">
    <property type="entry name" value="Anoctamin"/>
    <property type="match status" value="1"/>
</dbReference>
<name>A0A8K0GCZ6_IGNLU</name>
<feature type="compositionally biased region" description="Polar residues" evidence="9">
    <location>
        <begin position="199"/>
        <end position="212"/>
    </location>
</feature>
<keyword evidence="3" id="KW-1003">Cell membrane</keyword>
<comment type="caution">
    <text evidence="12">The sequence shown here is derived from an EMBL/GenBank/DDBJ whole genome shotgun (WGS) entry which is preliminary data.</text>
</comment>
<evidence type="ECO:0000256" key="2">
    <source>
        <dbReference type="ARBA" id="ARBA00009671"/>
    </source>
</evidence>
<evidence type="ECO:0000256" key="9">
    <source>
        <dbReference type="SAM" id="MobiDB-lite"/>
    </source>
</evidence>
<keyword evidence="5 8" id="KW-1133">Transmembrane helix</keyword>
<dbReference type="InterPro" id="IPR049452">
    <property type="entry name" value="Anoctamin_TM"/>
</dbReference>
<sequence length="1078" mass="124348">MDKSDSGFSINQENEQEDDNDLFKSFCKQSVSQLSADMDEQMETEMSVLDLETGWKISSLSERNKDPVETIINMDSILDDSYPVVHTSRSEFYVNATYNNLVVNSNLPQTSIGYKPLANIRQETQSKNLPKRYPKITMIEGTVNTSSEGYYTRSCLPTQIERVNYLSDMSSGADSSAAAMRCIKIHTDKLKDDSEKPKPTTSTYVSSQSLKTPTPPSLKKQLSSSSHSPQTETSLSLKRRILYASSVSPKRPLPFVFFYSDQAQAPPSPKRELAHESQLSEFHIQARGQEGYRDVNVRTSRKRPTHRQKARNSVPSEDILTEENPVNPFNYAIVYFTEDGTVPASIQYLLSSLKRNGVKAKSISGEKKYQNLVFVLLHMPMATLVREARKQKVPLSIMLEPESSESPPKRPSRFHWITTCFAKYREELVEEEEEEVKPSATSAEKIIFIHQKLNSAKFGREMDEYGIEKMTKRGIIKTAYPLHDADIQKSRSGSLSDRQTLASSWGRLPRFLFVQPLRLVNKYFGPEVAFYFSWMGYLACFLVPVSAMCGVFFSLALVTTEFSKVNVKGRQLCVMEGYMCPLCRNSSECPFSRISDSCFYGRVNHIFDNYFGQIVVMVMGIWSIIFTIYWKRTQNELKFQWNICRTDIDHFLRSEFVKQLKEWKIYKSSKTDPYMPWIPWCLLRIASMAAMIAMVAIICGIVLVIARIRISLMHALAPSTAKWGDERVSKISYGHYYSNVFCSILSAILIIITSKVLAFVVNWITLLESPRTQTDYNVSYISKLFPLECINNYGVAFYLAFFREFMAFDPISEWTYGGGHHTYNHMCDPSGCTADFSIHVAIVLVIKIAYNWLSCVYLIARHYKNKFFMGTATQWEADFQLVDVNYDLYVTTLYMEPVIKYGFMLTSVSVFYLGPIILLIDTVVTIRLHAEMFCRCLRRPVPHQVMDIGIWDTILLFVEFFGVIFMLQVHQFLSDSVGLYAYYKYQLTMDGYFKSTLSEFPVTSYTSLGDIRSSDFIAEKSYSQPRNNKQRICYFRGQFEPYTKKRKPYFYTKHWFAEMEHRLSLKFYYEVRSERQIL</sequence>
<feature type="transmembrane region" description="Helical" evidence="8">
    <location>
        <begin position="903"/>
        <end position="928"/>
    </location>
</feature>
<feature type="transmembrane region" description="Helical" evidence="8">
    <location>
        <begin position="948"/>
        <end position="967"/>
    </location>
</feature>
<feature type="domain" description="Anoctamin transmembrane" evidence="10">
    <location>
        <begin position="520"/>
        <end position="984"/>
    </location>
</feature>
<dbReference type="GO" id="GO:0005886">
    <property type="term" value="C:plasma membrane"/>
    <property type="evidence" value="ECO:0007669"/>
    <property type="project" value="UniProtKB-SubCell"/>
</dbReference>
<dbReference type="EMBL" id="VTPC01004345">
    <property type="protein sequence ID" value="KAF2897282.1"/>
    <property type="molecule type" value="Genomic_DNA"/>
</dbReference>
<proteinExistence type="inferred from homology"/>
<evidence type="ECO:0000259" key="10">
    <source>
        <dbReference type="Pfam" id="PF04547"/>
    </source>
</evidence>
<keyword evidence="6 8" id="KW-0472">Membrane</keyword>
<keyword evidence="4 8" id="KW-0812">Transmembrane</keyword>
<feature type="transmembrane region" description="Helical" evidence="8">
    <location>
        <begin position="534"/>
        <end position="558"/>
    </location>
</feature>
<evidence type="ECO:0000256" key="3">
    <source>
        <dbReference type="ARBA" id="ARBA00022475"/>
    </source>
</evidence>
<comment type="caution">
    <text evidence="8">Lacks conserved residue(s) required for the propagation of feature annotation.</text>
</comment>
<feature type="region of interest" description="Disordered" evidence="9">
    <location>
        <begin position="1"/>
        <end position="22"/>
    </location>
</feature>
<evidence type="ECO:0000256" key="7">
    <source>
        <dbReference type="ARBA" id="ARBA00023180"/>
    </source>
</evidence>
<dbReference type="GO" id="GO:0046983">
    <property type="term" value="F:protein dimerization activity"/>
    <property type="evidence" value="ECO:0007669"/>
    <property type="project" value="InterPro"/>
</dbReference>
<feature type="domain" description="Anoctamin dimerisation" evidence="11">
    <location>
        <begin position="350"/>
        <end position="517"/>
    </location>
</feature>
<feature type="transmembrane region" description="Helical" evidence="8">
    <location>
        <begin position="610"/>
        <end position="630"/>
    </location>
</feature>
<evidence type="ECO:0000313" key="13">
    <source>
        <dbReference type="Proteomes" id="UP000801492"/>
    </source>
</evidence>
<dbReference type="AlphaFoldDB" id="A0A8K0GCZ6"/>
<accession>A0A8K0GCZ6</accession>
<evidence type="ECO:0000256" key="4">
    <source>
        <dbReference type="ARBA" id="ARBA00022692"/>
    </source>
</evidence>
<feature type="region of interest" description="Disordered" evidence="9">
    <location>
        <begin position="189"/>
        <end position="235"/>
    </location>
</feature>
<evidence type="ECO:0000256" key="5">
    <source>
        <dbReference type="ARBA" id="ARBA00022989"/>
    </source>
</evidence>
<dbReference type="PANTHER" id="PTHR12308">
    <property type="entry name" value="ANOCTAMIN"/>
    <property type="match status" value="1"/>
</dbReference>
<evidence type="ECO:0000256" key="6">
    <source>
        <dbReference type="ARBA" id="ARBA00023136"/>
    </source>
</evidence>
<protein>
    <recommendedName>
        <fullName evidence="8">Anoctamin</fullName>
    </recommendedName>
</protein>
<feature type="compositionally biased region" description="Low complexity" evidence="9">
    <location>
        <begin position="217"/>
        <end position="235"/>
    </location>
</feature>
<reference evidence="12" key="1">
    <citation type="submission" date="2019-08" db="EMBL/GenBank/DDBJ databases">
        <title>The genome of the North American firefly Photinus pyralis.</title>
        <authorList>
            <consortium name="Photinus pyralis genome working group"/>
            <person name="Fallon T.R."/>
            <person name="Sander Lower S.E."/>
            <person name="Weng J.-K."/>
        </authorList>
    </citation>
    <scope>NUCLEOTIDE SEQUENCE</scope>
    <source>
        <strain evidence="12">TRF0915ILg1</strain>
        <tissue evidence="12">Whole body</tissue>
    </source>
</reference>
<feature type="transmembrane region" description="Helical" evidence="8">
    <location>
        <begin position="736"/>
        <end position="764"/>
    </location>
</feature>
<feature type="transmembrane region" description="Helical" evidence="8">
    <location>
        <begin position="677"/>
        <end position="706"/>
    </location>
</feature>
<dbReference type="Pfam" id="PF16178">
    <property type="entry name" value="Anoct_dimer"/>
    <property type="match status" value="1"/>
</dbReference>
<organism evidence="12 13">
    <name type="scientific">Ignelater luminosus</name>
    <name type="common">Cucubano</name>
    <name type="synonym">Pyrophorus luminosus</name>
    <dbReference type="NCBI Taxonomy" id="2038154"/>
    <lineage>
        <taxon>Eukaryota</taxon>
        <taxon>Metazoa</taxon>
        <taxon>Ecdysozoa</taxon>
        <taxon>Arthropoda</taxon>
        <taxon>Hexapoda</taxon>
        <taxon>Insecta</taxon>
        <taxon>Pterygota</taxon>
        <taxon>Neoptera</taxon>
        <taxon>Endopterygota</taxon>
        <taxon>Coleoptera</taxon>
        <taxon>Polyphaga</taxon>
        <taxon>Elateriformia</taxon>
        <taxon>Elateroidea</taxon>
        <taxon>Elateridae</taxon>
        <taxon>Agrypninae</taxon>
        <taxon>Pyrophorini</taxon>
        <taxon>Ignelater</taxon>
    </lineage>
</organism>
<dbReference type="OrthoDB" id="296386at2759"/>
<keyword evidence="7" id="KW-0325">Glycoprotein</keyword>
<dbReference type="InterPro" id="IPR007632">
    <property type="entry name" value="Anoctamin"/>
</dbReference>